<dbReference type="Proteomes" id="UP000472276">
    <property type="component" value="Unassembled WGS sequence"/>
</dbReference>
<proteinExistence type="predicted"/>
<protein>
    <submittedName>
        <fullName evidence="1">Uncharacterized protein</fullName>
    </submittedName>
</protein>
<sequence length="102" mass="11295">GFRNFSSLTCANLFLKGPKVFGLKVYFMWAIPLLCHFHKNSLIEKSSFLPLGLMASMPRKNNGESGCLSLKCLATGLVKSFLLIELMCSLIRSFRGDSSNPC</sequence>
<evidence type="ECO:0000313" key="2">
    <source>
        <dbReference type="Proteomes" id="UP000472276"/>
    </source>
</evidence>
<name>A0AAZ1XK48_OREAU</name>
<organism evidence="1 2">
    <name type="scientific">Oreochromis aureus</name>
    <name type="common">Israeli tilapia</name>
    <name type="synonym">Chromis aureus</name>
    <dbReference type="NCBI Taxonomy" id="47969"/>
    <lineage>
        <taxon>Eukaryota</taxon>
        <taxon>Metazoa</taxon>
        <taxon>Chordata</taxon>
        <taxon>Craniata</taxon>
        <taxon>Vertebrata</taxon>
        <taxon>Euteleostomi</taxon>
        <taxon>Actinopterygii</taxon>
        <taxon>Neopterygii</taxon>
        <taxon>Teleostei</taxon>
        <taxon>Neoteleostei</taxon>
        <taxon>Acanthomorphata</taxon>
        <taxon>Ovalentaria</taxon>
        <taxon>Cichlomorphae</taxon>
        <taxon>Cichliformes</taxon>
        <taxon>Cichlidae</taxon>
        <taxon>African cichlids</taxon>
        <taxon>Pseudocrenilabrinae</taxon>
        <taxon>Oreochromini</taxon>
        <taxon>Oreochromis</taxon>
    </lineage>
</organism>
<reference evidence="1" key="2">
    <citation type="submission" date="2025-08" db="UniProtKB">
        <authorList>
            <consortium name="Ensembl"/>
        </authorList>
    </citation>
    <scope>IDENTIFICATION</scope>
</reference>
<dbReference type="Ensembl" id="ENSOABT00000065019.1">
    <property type="protein sequence ID" value="ENSOABP00000067965.1"/>
    <property type="gene ID" value="ENSOABG00000038629.1"/>
</dbReference>
<reference evidence="2" key="1">
    <citation type="submission" date="2020-03" db="EMBL/GenBank/DDBJ databases">
        <title>Evolution of repeat sequences and sex chromosomes of tilapia species revealed by chromosome-level genomes.</title>
        <authorList>
            <person name="Xu L."/>
            <person name="Tao W."/>
            <person name="Wang D."/>
            <person name="Zhou Q."/>
        </authorList>
    </citation>
    <scope>NUCLEOTIDE SEQUENCE [LARGE SCALE GENOMIC DNA]</scope>
    <source>
        <strain evidence="2">Israel</strain>
    </source>
</reference>
<reference evidence="1" key="3">
    <citation type="submission" date="2025-09" db="UniProtKB">
        <authorList>
            <consortium name="Ensembl"/>
        </authorList>
    </citation>
    <scope>IDENTIFICATION</scope>
</reference>
<evidence type="ECO:0000313" key="1">
    <source>
        <dbReference type="Ensembl" id="ENSOABP00000067965.1"/>
    </source>
</evidence>
<accession>A0AAZ1XK48</accession>
<dbReference type="AlphaFoldDB" id="A0AAZ1XK48"/>
<keyword evidence="2" id="KW-1185">Reference proteome</keyword>